<dbReference type="Proteomes" id="UP000237631">
    <property type="component" value="Unassembled WGS sequence"/>
</dbReference>
<dbReference type="AlphaFoldDB" id="A0A2S6C6J9"/>
<organism evidence="2 3">
    <name type="scientific">Cercospora berteroae</name>
    <dbReference type="NCBI Taxonomy" id="357750"/>
    <lineage>
        <taxon>Eukaryota</taxon>
        <taxon>Fungi</taxon>
        <taxon>Dikarya</taxon>
        <taxon>Ascomycota</taxon>
        <taxon>Pezizomycotina</taxon>
        <taxon>Dothideomycetes</taxon>
        <taxon>Dothideomycetidae</taxon>
        <taxon>Mycosphaerellales</taxon>
        <taxon>Mycosphaerellaceae</taxon>
        <taxon>Cercospora</taxon>
    </lineage>
</organism>
<evidence type="ECO:0000313" key="2">
    <source>
        <dbReference type="EMBL" id="PPJ55355.1"/>
    </source>
</evidence>
<reference evidence="3" key="1">
    <citation type="journal article" date="2017" name="bioRxiv">
        <title>Conservation of a gene cluster reveals novel cercosporin biosynthetic mechanisms and extends production to the genus Colletotrichum.</title>
        <authorList>
            <person name="de Jonge R."/>
            <person name="Ebert M.K."/>
            <person name="Huitt-Roehl C.R."/>
            <person name="Pal P."/>
            <person name="Suttle J.C."/>
            <person name="Spanner R.E."/>
            <person name="Neubauer J.D."/>
            <person name="Jurick W.M.II."/>
            <person name="Stott K.A."/>
            <person name="Secor G.A."/>
            <person name="Thomma B.P.H.J."/>
            <person name="Van de Peer Y."/>
            <person name="Townsend C.A."/>
            <person name="Bolton M.D."/>
        </authorList>
    </citation>
    <scope>NUCLEOTIDE SEQUENCE [LARGE SCALE GENOMIC DNA]</scope>
    <source>
        <strain evidence="3">CBS538.71</strain>
    </source>
</reference>
<gene>
    <name evidence="2" type="ORF">CBER1_10076</name>
</gene>
<sequence>MPRPPAPLDDHKDFIIDSIDVLGLTHAEVCAELRDSHDLNIGRSTLVRALARWGFRTRRVNFEDTPALRMRLQNYFHQTTKTDAEIAALLTADGMDVTCVRVRKLRKDMGLYKRVDADRRDVAEDTVEELLKLEFQNEEIRNMGHKQLYRYMRKKYNVAGRDRMFVIAKKLDPEGPDRRLRAQRRAARRSGLEKERAAKENQMQQSPATANAVSVEQQPLSGYVPLDPAIYQSEYDPQRGQHGNDVPANYPSHGGYSQNGRLTVPATEANAPTQGSYAPMHNSTGPAFDSSRVPSF</sequence>
<feature type="region of interest" description="Disordered" evidence="1">
    <location>
        <begin position="234"/>
        <end position="296"/>
    </location>
</feature>
<keyword evidence="3" id="KW-1185">Reference proteome</keyword>
<proteinExistence type="predicted"/>
<feature type="compositionally biased region" description="Basic and acidic residues" evidence="1">
    <location>
        <begin position="190"/>
        <end position="199"/>
    </location>
</feature>
<protein>
    <recommendedName>
        <fullName evidence="4">Clr5 domain-containing protein</fullName>
    </recommendedName>
</protein>
<dbReference type="PANTHER" id="PTHR46177:SF1">
    <property type="entry name" value="INTEGRASE CATALYTIC DOMAIN-CONTAINING PROTEIN"/>
    <property type="match status" value="1"/>
</dbReference>
<dbReference type="PANTHER" id="PTHR46177">
    <property type="entry name" value="INTEGRASE CATALYTIC DOMAIN-CONTAINING PROTEIN"/>
    <property type="match status" value="1"/>
</dbReference>
<feature type="compositionally biased region" description="Polar residues" evidence="1">
    <location>
        <begin position="270"/>
        <end position="285"/>
    </location>
</feature>
<evidence type="ECO:0000256" key="1">
    <source>
        <dbReference type="SAM" id="MobiDB-lite"/>
    </source>
</evidence>
<dbReference type="OrthoDB" id="5392716at2759"/>
<accession>A0A2S6C6J9</accession>
<feature type="compositionally biased region" description="Polar residues" evidence="1">
    <location>
        <begin position="201"/>
        <end position="215"/>
    </location>
</feature>
<dbReference type="EMBL" id="PNEN01000542">
    <property type="protein sequence ID" value="PPJ55355.1"/>
    <property type="molecule type" value="Genomic_DNA"/>
</dbReference>
<evidence type="ECO:0000313" key="3">
    <source>
        <dbReference type="Proteomes" id="UP000237631"/>
    </source>
</evidence>
<comment type="caution">
    <text evidence="2">The sequence shown here is derived from an EMBL/GenBank/DDBJ whole genome shotgun (WGS) entry which is preliminary data.</text>
</comment>
<name>A0A2S6C6J9_9PEZI</name>
<dbReference type="STRING" id="357750.A0A2S6C6J9"/>
<feature type="region of interest" description="Disordered" evidence="1">
    <location>
        <begin position="176"/>
        <end position="215"/>
    </location>
</feature>
<evidence type="ECO:0008006" key="4">
    <source>
        <dbReference type="Google" id="ProtNLM"/>
    </source>
</evidence>